<feature type="transmembrane region" description="Helical" evidence="1">
    <location>
        <begin position="89"/>
        <end position="108"/>
    </location>
</feature>
<evidence type="ECO:0000313" key="2">
    <source>
        <dbReference type="EMBL" id="QJE94489.1"/>
    </source>
</evidence>
<feature type="transmembrane region" description="Helical" evidence="1">
    <location>
        <begin position="12"/>
        <end position="30"/>
    </location>
</feature>
<dbReference type="InterPro" id="IPR049713">
    <property type="entry name" value="Pr6Pr-like"/>
</dbReference>
<organism evidence="2 3">
    <name type="scientific">Luteolibacter luteus</name>
    <dbReference type="NCBI Taxonomy" id="2728835"/>
    <lineage>
        <taxon>Bacteria</taxon>
        <taxon>Pseudomonadati</taxon>
        <taxon>Verrucomicrobiota</taxon>
        <taxon>Verrucomicrobiia</taxon>
        <taxon>Verrucomicrobiales</taxon>
        <taxon>Verrucomicrobiaceae</taxon>
        <taxon>Luteolibacter</taxon>
    </lineage>
</organism>
<dbReference type="AlphaFoldDB" id="A0A858RDL9"/>
<keyword evidence="3" id="KW-1185">Reference proteome</keyword>
<dbReference type="RefSeq" id="WP_169452710.1">
    <property type="nucleotide sequence ID" value="NZ_CP051774.1"/>
</dbReference>
<dbReference type="EMBL" id="CP051774">
    <property type="protein sequence ID" value="QJE94489.1"/>
    <property type="molecule type" value="Genomic_DNA"/>
</dbReference>
<reference evidence="2 3" key="1">
    <citation type="submission" date="2020-04" db="EMBL/GenBank/DDBJ databases">
        <title>Luteolibacter sp. G-1-1-1 isolated from soil.</title>
        <authorList>
            <person name="Dahal R.H."/>
        </authorList>
    </citation>
    <scope>NUCLEOTIDE SEQUENCE [LARGE SCALE GENOMIC DNA]</scope>
    <source>
        <strain evidence="2 3">G-1-1-1</strain>
    </source>
</reference>
<dbReference type="NCBIfam" id="NF038065">
    <property type="entry name" value="Pr6Pr"/>
    <property type="match status" value="1"/>
</dbReference>
<name>A0A858RDL9_9BACT</name>
<protein>
    <submittedName>
        <fullName evidence="2">Pr6Pr family membrane protein</fullName>
    </submittedName>
</protein>
<accession>A0A858RDL9</accession>
<feature type="transmembrane region" description="Helical" evidence="1">
    <location>
        <begin position="42"/>
        <end position="68"/>
    </location>
</feature>
<keyword evidence="1" id="KW-0812">Transmembrane</keyword>
<feature type="transmembrane region" description="Helical" evidence="1">
    <location>
        <begin position="120"/>
        <end position="137"/>
    </location>
</feature>
<feature type="transmembrane region" description="Helical" evidence="1">
    <location>
        <begin position="187"/>
        <end position="206"/>
    </location>
</feature>
<gene>
    <name evidence="2" type="ORF">HHL09_01360</name>
</gene>
<keyword evidence="1" id="KW-1133">Transmembrane helix</keyword>
<feature type="transmembrane region" description="Helical" evidence="1">
    <location>
        <begin position="144"/>
        <end position="163"/>
    </location>
</feature>
<keyword evidence="1" id="KW-0472">Membrane</keyword>
<dbReference type="KEGG" id="luo:HHL09_01360"/>
<proteinExistence type="predicted"/>
<evidence type="ECO:0000256" key="1">
    <source>
        <dbReference type="SAM" id="Phobius"/>
    </source>
</evidence>
<dbReference type="Proteomes" id="UP000501812">
    <property type="component" value="Chromosome"/>
</dbReference>
<sequence>MPPCPPHPARFFHLAIFAAGLTGLALQFQVSHGIMLSRGLGIGATLIKLTSFFTILTNLILTVAHGICLLAPQSTAGRLFLRPSVQGGLLLYIAIVGTVYSVLLAPLWKPEGLQWWADHLLHHATPLLQLAFWIFAVPRERLPWKLAFSWLAYPALYMAWVLIRGSRVAEYPYPFINLTKLGLERTLLNSAGMAIAFVAAGLAIIASSRAITGRSRDRRPCPTGH</sequence>
<evidence type="ECO:0000313" key="3">
    <source>
        <dbReference type="Proteomes" id="UP000501812"/>
    </source>
</evidence>